<dbReference type="Proteomes" id="UP001597493">
    <property type="component" value="Unassembled WGS sequence"/>
</dbReference>
<reference evidence="2" key="1">
    <citation type="journal article" date="2019" name="Int. J. Syst. Evol. Microbiol.">
        <title>The Global Catalogue of Microorganisms (GCM) 10K type strain sequencing project: providing services to taxonomists for standard genome sequencing and annotation.</title>
        <authorList>
            <consortium name="The Broad Institute Genomics Platform"/>
            <consortium name="The Broad Institute Genome Sequencing Center for Infectious Disease"/>
            <person name="Wu L."/>
            <person name="Ma J."/>
        </authorList>
    </citation>
    <scope>NUCLEOTIDE SEQUENCE [LARGE SCALE GENOMIC DNA]</scope>
    <source>
        <strain evidence="2">TISTR 1827</strain>
    </source>
</reference>
<proteinExistence type="predicted"/>
<sequence>MITKTFEPKEMLPFSQLRTLNQKELLHSLEENDKLGIVIKDQLKVAMIDMDKYQMMVDLLQEYERLLEWIEEREEYERIHHRLDSDRVVEYKKGMSLLEMAGIHRQGG</sequence>
<organism evidence="1 2">
    <name type="scientific">Paenibacillus thailandensis</name>
    <dbReference type="NCBI Taxonomy" id="393250"/>
    <lineage>
        <taxon>Bacteria</taxon>
        <taxon>Bacillati</taxon>
        <taxon>Bacillota</taxon>
        <taxon>Bacilli</taxon>
        <taxon>Bacillales</taxon>
        <taxon>Paenibacillaceae</taxon>
        <taxon>Paenibacillus</taxon>
    </lineage>
</organism>
<dbReference type="EMBL" id="JBHUMY010000043">
    <property type="protein sequence ID" value="MFD2663605.1"/>
    <property type="molecule type" value="Genomic_DNA"/>
</dbReference>
<dbReference type="RefSeq" id="WP_379279961.1">
    <property type="nucleotide sequence ID" value="NZ_JBHUGT010000011.1"/>
</dbReference>
<keyword evidence="2" id="KW-1185">Reference proteome</keyword>
<accession>A0ABW5R5L1</accession>
<evidence type="ECO:0000313" key="2">
    <source>
        <dbReference type="Proteomes" id="UP001597493"/>
    </source>
</evidence>
<name>A0ABW5R5L1_9BACL</name>
<protein>
    <submittedName>
        <fullName evidence="1">Uncharacterized protein</fullName>
    </submittedName>
</protein>
<evidence type="ECO:0000313" key="1">
    <source>
        <dbReference type="EMBL" id="MFD2663605.1"/>
    </source>
</evidence>
<gene>
    <name evidence="1" type="ORF">ACFSW5_25525</name>
</gene>
<comment type="caution">
    <text evidence="1">The sequence shown here is derived from an EMBL/GenBank/DDBJ whole genome shotgun (WGS) entry which is preliminary data.</text>
</comment>